<keyword evidence="3" id="KW-1185">Reference proteome</keyword>
<feature type="region of interest" description="Disordered" evidence="1">
    <location>
        <begin position="217"/>
        <end position="240"/>
    </location>
</feature>
<evidence type="ECO:0000256" key="1">
    <source>
        <dbReference type="SAM" id="MobiDB-lite"/>
    </source>
</evidence>
<evidence type="ECO:0000313" key="3">
    <source>
        <dbReference type="Proteomes" id="UP001172457"/>
    </source>
</evidence>
<dbReference type="Proteomes" id="UP001172457">
    <property type="component" value="Chromosome 1"/>
</dbReference>
<feature type="region of interest" description="Disordered" evidence="1">
    <location>
        <begin position="93"/>
        <end position="131"/>
    </location>
</feature>
<organism evidence="2 3">
    <name type="scientific">Centaurea solstitialis</name>
    <name type="common">yellow star-thistle</name>
    <dbReference type="NCBI Taxonomy" id="347529"/>
    <lineage>
        <taxon>Eukaryota</taxon>
        <taxon>Viridiplantae</taxon>
        <taxon>Streptophyta</taxon>
        <taxon>Embryophyta</taxon>
        <taxon>Tracheophyta</taxon>
        <taxon>Spermatophyta</taxon>
        <taxon>Magnoliopsida</taxon>
        <taxon>eudicotyledons</taxon>
        <taxon>Gunneridae</taxon>
        <taxon>Pentapetalae</taxon>
        <taxon>asterids</taxon>
        <taxon>campanulids</taxon>
        <taxon>Asterales</taxon>
        <taxon>Asteraceae</taxon>
        <taxon>Carduoideae</taxon>
        <taxon>Cardueae</taxon>
        <taxon>Centaureinae</taxon>
        <taxon>Centaurea</taxon>
    </lineage>
</organism>
<feature type="compositionally biased region" description="Pro residues" evidence="1">
    <location>
        <begin position="111"/>
        <end position="131"/>
    </location>
</feature>
<feature type="compositionally biased region" description="Basic and acidic residues" evidence="1">
    <location>
        <begin position="227"/>
        <end position="240"/>
    </location>
</feature>
<evidence type="ECO:0000313" key="2">
    <source>
        <dbReference type="EMBL" id="KAJ9566008.1"/>
    </source>
</evidence>
<dbReference type="AlphaFoldDB" id="A0AA38TRZ6"/>
<name>A0AA38TRZ6_9ASTR</name>
<proteinExistence type="predicted"/>
<reference evidence="2" key="1">
    <citation type="submission" date="2023-03" db="EMBL/GenBank/DDBJ databases">
        <title>Chromosome-scale reference genome and RAD-based genetic map of yellow starthistle (Centaurea solstitialis) reveal putative structural variation and QTLs associated with invader traits.</title>
        <authorList>
            <person name="Reatini B."/>
            <person name="Cang F.A."/>
            <person name="Jiang Q."/>
            <person name="Mckibben M.T.W."/>
            <person name="Barker M.S."/>
            <person name="Rieseberg L.H."/>
            <person name="Dlugosch K.M."/>
        </authorList>
    </citation>
    <scope>NUCLEOTIDE SEQUENCE</scope>
    <source>
        <strain evidence="2">CAN-66</strain>
        <tissue evidence="2">Leaf</tissue>
    </source>
</reference>
<sequence length="240" mass="26773">MDQRNHGDSMRIPPIAKNLFVHHSFILTSIHITLPPTSNLHCSFRHYLSPLTQIFTSAITLVRITLSPMAEASNDAKDIEKLYVYGERLSEAKDKSQSATTKPHHQATIFKPPPQPPPQLPPPQLPPLQPPPPQIWRADLEVMKGGSFISRGPQIWWRWWTTTDLVEVVDGGRSGGSGGWPWSEKEDVGDFGGSGGGSRWLWWWWKPTDVVVLVVEDGGCGGGGGEDGEREREKREGRET</sequence>
<protein>
    <submittedName>
        <fullName evidence="2">Uncharacterized protein</fullName>
    </submittedName>
</protein>
<dbReference type="EMBL" id="JARYMX010000001">
    <property type="protein sequence ID" value="KAJ9566008.1"/>
    <property type="molecule type" value="Genomic_DNA"/>
</dbReference>
<comment type="caution">
    <text evidence="2">The sequence shown here is derived from an EMBL/GenBank/DDBJ whole genome shotgun (WGS) entry which is preliminary data.</text>
</comment>
<gene>
    <name evidence="2" type="ORF">OSB04_001974</name>
</gene>
<accession>A0AA38TRZ6</accession>